<sequence>MSAQGRCNCGKFAFEVPPLQGIAICHCKPCTRAGGSIGSFNAVIPADGITFTKGSLKELGNYQDTETSSGNPMARHFCASCGSAIISIPKDSPIGFFKVSSLDDAQAYIGRDRKPDQVIFQSRAPDFVKKLDWGEGVKTASEG</sequence>
<keyword evidence="2" id="KW-0479">Metal-binding</keyword>
<name>A0A0P1BK67_9BASI</name>
<dbReference type="EMBL" id="CCYA01000391">
    <property type="protein sequence ID" value="CEH16721.1"/>
    <property type="molecule type" value="Genomic_DNA"/>
</dbReference>
<evidence type="ECO:0000259" key="5">
    <source>
        <dbReference type="PROSITE" id="PS51891"/>
    </source>
</evidence>
<keyword evidence="4" id="KW-0456">Lyase</keyword>
<dbReference type="Gene3D" id="3.90.1590.10">
    <property type="entry name" value="glutathione-dependent formaldehyde- activating enzyme (gfa)"/>
    <property type="match status" value="1"/>
</dbReference>
<evidence type="ECO:0000256" key="4">
    <source>
        <dbReference type="ARBA" id="ARBA00023239"/>
    </source>
</evidence>
<comment type="similarity">
    <text evidence="1">Belongs to the Gfa family.</text>
</comment>
<dbReference type="PANTHER" id="PTHR33337">
    <property type="entry name" value="GFA DOMAIN-CONTAINING PROTEIN"/>
    <property type="match status" value="1"/>
</dbReference>
<dbReference type="InterPro" id="IPR011057">
    <property type="entry name" value="Mss4-like_sf"/>
</dbReference>
<keyword evidence="7" id="KW-1185">Reference proteome</keyword>
<dbReference type="Pfam" id="PF04828">
    <property type="entry name" value="GFA"/>
    <property type="match status" value="1"/>
</dbReference>
<dbReference type="InterPro" id="IPR006913">
    <property type="entry name" value="CENP-V/GFA"/>
</dbReference>
<dbReference type="GO" id="GO:0016846">
    <property type="term" value="F:carbon-sulfur lyase activity"/>
    <property type="evidence" value="ECO:0007669"/>
    <property type="project" value="InterPro"/>
</dbReference>
<evidence type="ECO:0000256" key="2">
    <source>
        <dbReference type="ARBA" id="ARBA00022723"/>
    </source>
</evidence>
<dbReference type="GO" id="GO:0046872">
    <property type="term" value="F:metal ion binding"/>
    <property type="evidence" value="ECO:0007669"/>
    <property type="project" value="UniProtKB-KW"/>
</dbReference>
<protein>
    <submittedName>
        <fullName evidence="6">Mss4-like</fullName>
    </submittedName>
</protein>
<dbReference type="Proteomes" id="UP000054845">
    <property type="component" value="Unassembled WGS sequence"/>
</dbReference>
<proteinExistence type="inferred from homology"/>
<evidence type="ECO:0000256" key="1">
    <source>
        <dbReference type="ARBA" id="ARBA00005495"/>
    </source>
</evidence>
<reference evidence="6 7" key="1">
    <citation type="submission" date="2014-09" db="EMBL/GenBank/DDBJ databases">
        <authorList>
            <person name="Magalhaes I.L.F."/>
            <person name="Oliveira U."/>
            <person name="Santos F.R."/>
            <person name="Vidigal T.H.D.A."/>
            <person name="Brescovit A.D."/>
            <person name="Santos A.J."/>
        </authorList>
    </citation>
    <scope>NUCLEOTIDE SEQUENCE [LARGE SCALE GENOMIC DNA]</scope>
</reference>
<dbReference type="PROSITE" id="PS51891">
    <property type="entry name" value="CENP_V_GFA"/>
    <property type="match status" value="1"/>
</dbReference>
<dbReference type="PANTHER" id="PTHR33337:SF40">
    <property type="entry name" value="CENP-V_GFA DOMAIN-CONTAINING PROTEIN-RELATED"/>
    <property type="match status" value="1"/>
</dbReference>
<dbReference type="STRING" id="401625.A0A0P1BK67"/>
<accession>A0A0P1BK67</accession>
<evidence type="ECO:0000313" key="6">
    <source>
        <dbReference type="EMBL" id="CEH16721.1"/>
    </source>
</evidence>
<dbReference type="OrthoDB" id="9985472at2759"/>
<evidence type="ECO:0000313" key="7">
    <source>
        <dbReference type="Proteomes" id="UP000054845"/>
    </source>
</evidence>
<dbReference type="SUPFAM" id="SSF51316">
    <property type="entry name" value="Mss4-like"/>
    <property type="match status" value="1"/>
</dbReference>
<organism evidence="6 7">
    <name type="scientific">Ceraceosorus bombacis</name>
    <dbReference type="NCBI Taxonomy" id="401625"/>
    <lineage>
        <taxon>Eukaryota</taxon>
        <taxon>Fungi</taxon>
        <taxon>Dikarya</taxon>
        <taxon>Basidiomycota</taxon>
        <taxon>Ustilaginomycotina</taxon>
        <taxon>Exobasidiomycetes</taxon>
        <taxon>Ceraceosorales</taxon>
        <taxon>Ceraceosoraceae</taxon>
        <taxon>Ceraceosorus</taxon>
    </lineage>
</organism>
<feature type="domain" description="CENP-V/GFA" evidence="5">
    <location>
        <begin position="3"/>
        <end position="109"/>
    </location>
</feature>
<dbReference type="AlphaFoldDB" id="A0A0P1BK67"/>
<evidence type="ECO:0000256" key="3">
    <source>
        <dbReference type="ARBA" id="ARBA00022833"/>
    </source>
</evidence>
<keyword evidence="3" id="KW-0862">Zinc</keyword>